<dbReference type="Gene3D" id="3.30.450.40">
    <property type="match status" value="1"/>
</dbReference>
<gene>
    <name evidence="2" type="ORF">V2S66_26855</name>
</gene>
<dbReference type="InterPro" id="IPR005561">
    <property type="entry name" value="ANTAR"/>
</dbReference>
<keyword evidence="3" id="KW-1185">Reference proteome</keyword>
<organism evidence="2 3">
    <name type="scientific">Actinacidiphila polyblastidii</name>
    <dbReference type="NCBI Taxonomy" id="3110430"/>
    <lineage>
        <taxon>Bacteria</taxon>
        <taxon>Bacillati</taxon>
        <taxon>Actinomycetota</taxon>
        <taxon>Actinomycetes</taxon>
        <taxon>Kitasatosporales</taxon>
        <taxon>Streptomycetaceae</taxon>
        <taxon>Actinacidiphila</taxon>
    </lineage>
</organism>
<dbReference type="RefSeq" id="WP_330799268.1">
    <property type="nucleotide sequence ID" value="NZ_JAZEWV010000031.1"/>
</dbReference>
<dbReference type="EMBL" id="JAZEWV010000031">
    <property type="protein sequence ID" value="MEE4545573.1"/>
    <property type="molecule type" value="Genomic_DNA"/>
</dbReference>
<dbReference type="InterPro" id="IPR029016">
    <property type="entry name" value="GAF-like_dom_sf"/>
</dbReference>
<comment type="caution">
    <text evidence="2">The sequence shown here is derived from an EMBL/GenBank/DDBJ whole genome shotgun (WGS) entry which is preliminary data.</text>
</comment>
<feature type="domain" description="ANTAR" evidence="1">
    <location>
        <begin position="148"/>
        <end position="222"/>
    </location>
</feature>
<dbReference type="Proteomes" id="UP001344658">
    <property type="component" value="Unassembled WGS sequence"/>
</dbReference>
<reference evidence="2 3" key="1">
    <citation type="submission" date="2023-12" db="EMBL/GenBank/DDBJ databases">
        <title>Streptomyces sp. V4-01.</title>
        <authorList>
            <person name="Somphong A."/>
            <person name="Phongsopitanun W."/>
        </authorList>
    </citation>
    <scope>NUCLEOTIDE SEQUENCE [LARGE SCALE GENOMIC DNA]</scope>
    <source>
        <strain evidence="2 3">V4-01</strain>
    </source>
</reference>
<evidence type="ECO:0000313" key="3">
    <source>
        <dbReference type="Proteomes" id="UP001344658"/>
    </source>
</evidence>
<accession>A0ABU7PIC8</accession>
<evidence type="ECO:0000259" key="1">
    <source>
        <dbReference type="SMART" id="SM01012"/>
    </source>
</evidence>
<proteinExistence type="predicted"/>
<dbReference type="SMART" id="SM01012">
    <property type="entry name" value="ANTAR"/>
    <property type="match status" value="1"/>
</dbReference>
<name>A0ABU7PIC8_9ACTN</name>
<evidence type="ECO:0000313" key="2">
    <source>
        <dbReference type="EMBL" id="MEE4545573.1"/>
    </source>
</evidence>
<dbReference type="SUPFAM" id="SSF55781">
    <property type="entry name" value="GAF domain-like"/>
    <property type="match status" value="1"/>
</dbReference>
<sequence length="245" mass="25337">MIGDRTAEALRLLQDRDRAGDGVDVALACAAALAVDGVAVSLAAGARAGEVLWCSDEVSRGFEDLQSTLGEGPGPDCLAGGLTVRVPDLAQVRPGRWPALTAEVPGQAVRAVFCFPLRIGAIALGVLTAVRRTPGPLTGDQSDDALALAAALTMHLLEDGSPAVLAREDSGALPFLQHAVVHQATGMVSVQLAVPLAEALLRLRAHAYGTGRTLTDTAQDIVARRLRLAPGTEPLPPAADKDWTP</sequence>
<protein>
    <submittedName>
        <fullName evidence="2">ANTAR domain-containing protein</fullName>
    </submittedName>
</protein>